<dbReference type="OMA" id="AISNHNY"/>
<keyword evidence="1" id="KW-0175">Coiled coil</keyword>
<name>A0A8S1QJB0_PARPR</name>
<dbReference type="AlphaFoldDB" id="A0A8S1QJB0"/>
<organism evidence="2 3">
    <name type="scientific">Paramecium primaurelia</name>
    <dbReference type="NCBI Taxonomy" id="5886"/>
    <lineage>
        <taxon>Eukaryota</taxon>
        <taxon>Sar</taxon>
        <taxon>Alveolata</taxon>
        <taxon>Ciliophora</taxon>
        <taxon>Intramacronucleata</taxon>
        <taxon>Oligohymenophorea</taxon>
        <taxon>Peniculida</taxon>
        <taxon>Parameciidae</taxon>
        <taxon>Paramecium</taxon>
    </lineage>
</organism>
<comment type="caution">
    <text evidence="2">The sequence shown here is derived from an EMBL/GenBank/DDBJ whole genome shotgun (WGS) entry which is preliminary data.</text>
</comment>
<evidence type="ECO:0000256" key="1">
    <source>
        <dbReference type="SAM" id="Coils"/>
    </source>
</evidence>
<sequence length="189" mass="22043">MLKKNIQFIGIFAKDQLQAQQLLLNLTQQTLQLLNEQYQNDQELENMLKQLKQNYKFPPSIHLTSLFVGNNPKNLKSQAFTEFKENLDQDIIIDAIAISPNNIVTAISNHNYQIPLTNKYSHVTTLLGSWKPKDSNQLLEEVFKEISYEEMQKQVEDNKFWKIQLFQGHIAYVVQLKQKIIIPGVCKMH</sequence>
<keyword evidence="3" id="KW-1185">Reference proteome</keyword>
<reference evidence="2" key="1">
    <citation type="submission" date="2021-01" db="EMBL/GenBank/DDBJ databases">
        <authorList>
            <consortium name="Genoscope - CEA"/>
            <person name="William W."/>
        </authorList>
    </citation>
    <scope>NUCLEOTIDE SEQUENCE</scope>
</reference>
<evidence type="ECO:0000313" key="2">
    <source>
        <dbReference type="EMBL" id="CAD8114505.1"/>
    </source>
</evidence>
<protein>
    <submittedName>
        <fullName evidence="2">Uncharacterized protein</fullName>
    </submittedName>
</protein>
<gene>
    <name evidence="2" type="ORF">PPRIM_AZ9-3.1.T1600043</name>
</gene>
<proteinExistence type="predicted"/>
<accession>A0A8S1QJB0</accession>
<evidence type="ECO:0000313" key="3">
    <source>
        <dbReference type="Proteomes" id="UP000688137"/>
    </source>
</evidence>
<dbReference type="EMBL" id="CAJJDM010000165">
    <property type="protein sequence ID" value="CAD8114505.1"/>
    <property type="molecule type" value="Genomic_DNA"/>
</dbReference>
<feature type="coiled-coil region" evidence="1">
    <location>
        <begin position="17"/>
        <end position="54"/>
    </location>
</feature>
<dbReference type="Proteomes" id="UP000688137">
    <property type="component" value="Unassembled WGS sequence"/>
</dbReference>